<dbReference type="InParanoid" id="T1G9K3"/>
<dbReference type="GO" id="GO:0005249">
    <property type="term" value="F:voltage-gated potassium channel activity"/>
    <property type="evidence" value="ECO:0000318"/>
    <property type="project" value="GO_Central"/>
</dbReference>
<dbReference type="CTD" id="20217749"/>
<keyword evidence="10" id="KW-0915">Sodium</keyword>
<keyword evidence="3" id="KW-0813">Transport</keyword>
<dbReference type="OMA" id="LVQMSYP"/>
<evidence type="ECO:0000256" key="3">
    <source>
        <dbReference type="ARBA" id="ARBA00022448"/>
    </source>
</evidence>
<dbReference type="InterPro" id="IPR018490">
    <property type="entry name" value="cNMP-bd_dom_sf"/>
</dbReference>
<keyword evidence="8" id="KW-0547">Nucleotide-binding</keyword>
<dbReference type="STRING" id="6412.T1G9K3"/>
<keyword evidence="11" id="KW-0406">Ion transport</keyword>
<evidence type="ECO:0000256" key="1">
    <source>
        <dbReference type="ARBA" id="ARBA00004651"/>
    </source>
</evidence>
<dbReference type="Gene3D" id="1.10.287.630">
    <property type="entry name" value="Helix hairpin bin"/>
    <property type="match status" value="1"/>
</dbReference>
<evidence type="ECO:0000256" key="13">
    <source>
        <dbReference type="ARBA" id="ARBA00023149"/>
    </source>
</evidence>
<feature type="transmembrane region" description="Helical" evidence="18">
    <location>
        <begin position="287"/>
        <end position="312"/>
    </location>
</feature>
<dbReference type="Gene3D" id="1.10.287.70">
    <property type="match status" value="1"/>
</dbReference>
<dbReference type="CDD" id="cd00038">
    <property type="entry name" value="CAP_ED"/>
    <property type="match status" value="1"/>
</dbReference>
<evidence type="ECO:0000256" key="8">
    <source>
        <dbReference type="ARBA" id="ARBA00022741"/>
    </source>
</evidence>
<reference evidence="22" key="1">
    <citation type="submission" date="2012-12" db="EMBL/GenBank/DDBJ databases">
        <authorList>
            <person name="Hellsten U."/>
            <person name="Grimwood J."/>
            <person name="Chapman J.A."/>
            <person name="Shapiro H."/>
            <person name="Aerts A."/>
            <person name="Otillar R.P."/>
            <person name="Terry A.Y."/>
            <person name="Boore J.L."/>
            <person name="Simakov O."/>
            <person name="Marletaz F."/>
            <person name="Cho S.-J."/>
            <person name="Edsinger-Gonzales E."/>
            <person name="Havlak P."/>
            <person name="Kuo D.-H."/>
            <person name="Larsson T."/>
            <person name="Lv J."/>
            <person name="Arendt D."/>
            <person name="Savage R."/>
            <person name="Osoegawa K."/>
            <person name="de Jong P."/>
            <person name="Lindberg D.R."/>
            <person name="Seaver E.C."/>
            <person name="Weisblat D.A."/>
            <person name="Putnam N.H."/>
            <person name="Grigoriev I.V."/>
            <person name="Rokhsar D.S."/>
        </authorList>
    </citation>
    <scope>NUCLEOTIDE SEQUENCE</scope>
</reference>
<dbReference type="InterPro" id="IPR051413">
    <property type="entry name" value="K/Na_HCN_channel"/>
</dbReference>
<dbReference type="PANTHER" id="PTHR45689:SF5">
    <property type="entry name" value="I[[H]] CHANNEL, ISOFORM E"/>
    <property type="match status" value="1"/>
</dbReference>
<evidence type="ECO:0000256" key="16">
    <source>
        <dbReference type="ARBA" id="ARBA00023303"/>
    </source>
</evidence>
<evidence type="ECO:0000259" key="19">
    <source>
        <dbReference type="PROSITE" id="PS50042"/>
    </source>
</evidence>
<name>T1G9K3_HELRO</name>
<dbReference type="Pfam" id="PF08412">
    <property type="entry name" value="Ion_trans_N"/>
    <property type="match status" value="1"/>
</dbReference>
<evidence type="ECO:0000256" key="7">
    <source>
        <dbReference type="ARBA" id="ARBA00022692"/>
    </source>
</evidence>
<comment type="catalytic activity">
    <reaction evidence="17">
        <text>Na(+)(in) = Na(+)(out)</text>
        <dbReference type="Rhea" id="RHEA:34963"/>
        <dbReference type="ChEBI" id="CHEBI:29101"/>
    </reaction>
</comment>
<dbReference type="SUPFAM" id="SSF81324">
    <property type="entry name" value="Voltage-gated potassium channels"/>
    <property type="match status" value="1"/>
</dbReference>
<evidence type="ECO:0000313" key="22">
    <source>
        <dbReference type="Proteomes" id="UP000015101"/>
    </source>
</evidence>
<reference evidence="21" key="3">
    <citation type="submission" date="2015-06" db="UniProtKB">
        <authorList>
            <consortium name="EnsemblMetazoa"/>
        </authorList>
    </citation>
    <scope>IDENTIFICATION</scope>
</reference>
<evidence type="ECO:0000313" key="20">
    <source>
        <dbReference type="EMBL" id="ESO08635.1"/>
    </source>
</evidence>
<dbReference type="InterPro" id="IPR013621">
    <property type="entry name" value="Ion_trans_N"/>
</dbReference>
<evidence type="ECO:0000256" key="4">
    <source>
        <dbReference type="ARBA" id="ARBA00022461"/>
    </source>
</evidence>
<feature type="transmembrane region" description="Helical" evidence="18">
    <location>
        <begin position="64"/>
        <end position="84"/>
    </location>
</feature>
<feature type="domain" description="Cyclic nucleotide-binding" evidence="19">
    <location>
        <begin position="390"/>
        <end position="489"/>
    </location>
</feature>
<dbReference type="PROSITE" id="PS50042">
    <property type="entry name" value="CNMP_BINDING_3"/>
    <property type="match status" value="1"/>
</dbReference>
<dbReference type="InterPro" id="IPR014710">
    <property type="entry name" value="RmlC-like_jellyroll"/>
</dbReference>
<keyword evidence="4" id="KW-0894">Sodium channel</keyword>
<feature type="transmembrane region" description="Helical" evidence="18">
    <location>
        <begin position="213"/>
        <end position="234"/>
    </location>
</feature>
<dbReference type="EMBL" id="KB096080">
    <property type="protein sequence ID" value="ESO08635.1"/>
    <property type="molecule type" value="Genomic_DNA"/>
</dbReference>
<keyword evidence="12 18" id="KW-0472">Membrane</keyword>
<dbReference type="KEGG" id="hro:HELRODRAFT_98055"/>
<evidence type="ECO:0000256" key="11">
    <source>
        <dbReference type="ARBA" id="ARBA00023065"/>
    </source>
</evidence>
<gene>
    <name evidence="21" type="primary">20217749</name>
    <name evidence="20" type="ORF">HELRODRAFT_98055</name>
</gene>
<evidence type="ECO:0000256" key="14">
    <source>
        <dbReference type="ARBA" id="ARBA00023201"/>
    </source>
</evidence>
<dbReference type="PROSITE" id="PS00888">
    <property type="entry name" value="CNMP_BINDING_1"/>
    <property type="match status" value="1"/>
</dbReference>
<evidence type="ECO:0000256" key="10">
    <source>
        <dbReference type="ARBA" id="ARBA00023053"/>
    </source>
</evidence>
<comment type="similarity">
    <text evidence="2">Belongs to the potassium channel HCN family.</text>
</comment>
<evidence type="ECO:0000256" key="6">
    <source>
        <dbReference type="ARBA" id="ARBA00022566"/>
    </source>
</evidence>
<dbReference type="AlphaFoldDB" id="T1G9K3"/>
<comment type="subcellular location">
    <subcellularLocation>
        <location evidence="1">Cell membrane</location>
        <topology evidence="1">Multi-pass membrane protein</topology>
    </subcellularLocation>
</comment>
<keyword evidence="13" id="KW-0114">cAMP</keyword>
<dbReference type="SUPFAM" id="SSF51206">
    <property type="entry name" value="cAMP-binding domain-like"/>
    <property type="match status" value="1"/>
</dbReference>
<dbReference type="InterPro" id="IPR005821">
    <property type="entry name" value="Ion_trans_dom"/>
</dbReference>
<reference evidence="20 22" key="2">
    <citation type="journal article" date="2013" name="Nature">
        <title>Insights into bilaterian evolution from three spiralian genomes.</title>
        <authorList>
            <person name="Simakov O."/>
            <person name="Marletaz F."/>
            <person name="Cho S.J."/>
            <person name="Edsinger-Gonzales E."/>
            <person name="Havlak P."/>
            <person name="Hellsten U."/>
            <person name="Kuo D.H."/>
            <person name="Larsson T."/>
            <person name="Lv J."/>
            <person name="Arendt D."/>
            <person name="Savage R."/>
            <person name="Osoegawa K."/>
            <person name="de Jong P."/>
            <person name="Grimwood J."/>
            <person name="Chapman J.A."/>
            <person name="Shapiro H."/>
            <person name="Aerts A."/>
            <person name="Otillar R.P."/>
            <person name="Terry A.Y."/>
            <person name="Boore J.L."/>
            <person name="Grigoriev I.V."/>
            <person name="Lindberg D.R."/>
            <person name="Seaver E.C."/>
            <person name="Weisblat D.A."/>
            <person name="Putnam N.H."/>
            <person name="Rokhsar D.S."/>
        </authorList>
    </citation>
    <scope>NUCLEOTIDE SEQUENCE</scope>
</reference>
<dbReference type="EMBL" id="AMQM01003296">
    <property type="status" value="NOT_ANNOTATED_CDS"/>
    <property type="molecule type" value="Genomic_DNA"/>
</dbReference>
<dbReference type="EnsemblMetazoa" id="HelroT98055">
    <property type="protein sequence ID" value="HelroP98055"/>
    <property type="gene ID" value="HelroG98055"/>
</dbReference>
<dbReference type="GO" id="GO:0098855">
    <property type="term" value="C:HCN channel complex"/>
    <property type="evidence" value="ECO:0000318"/>
    <property type="project" value="GO_Central"/>
</dbReference>
<dbReference type="HOGENOM" id="CLU_005746_15_2_1"/>
<keyword evidence="14" id="KW-0739">Sodium transport</keyword>
<dbReference type="Gene3D" id="2.60.120.10">
    <property type="entry name" value="Jelly Rolls"/>
    <property type="match status" value="1"/>
</dbReference>
<sequence length="638" mass="74130">MAPQQFAPYTLRDHISSFFQVSDNKLAMKLFGNRTALMKEKQRQKEAGSWIIHPCSNFRFYWDLFMLVLLIANLIILPVIISFFHDDLSTKWIVFNSISDTVFLTDLVINFRTGIIADNFADEVILDPRKIAIRYLKTFFILDLVSSIPLDYIMLIFSQETAQSHFVHAGRALRIFRLLKLLSLLRLLRLSRLVRYVSQWQEFISVAGKFMRVFNLVCLMLLISHWNGCLQWLVPMLQEYPPNSWVALEELLNADWLEQYTWSLFKALSHMLCIGYGRYPPQSITDVWLTMVSMLIGATCYAMVVGHATTLIQSFDTSKRLYREKLKQVEEYTVYRKLPRNLRRRITTYYEHRYHGKMFDEKSILEELNECLKEEVINFNCRSLVASVPFFAQADPNFVSEIISKLEFEVYQPGDVIIREGTLGDKMYFIQEGVVDIYTGSGDRITTLFDGAFFGEICLLTNAKRVANVRAESYCNLFSLSVQHFNSVLKHYPVMRKTMEVVASERLEKIVKDGAVKVAEMPRIRSCVFEDVAADFNIVQETMKEKLVPENRKRLKTPTQSDEQSFHKSASECNFKRRSFHEKKPFTNIFDDKSYDNISINNINGLNNNNSNQHVNNDSNVFIEISKNAPVVKFDVAM</sequence>
<dbReference type="InterPro" id="IPR003938">
    <property type="entry name" value="K_chnl_volt-dep_EAG/ELK/ERG"/>
</dbReference>
<dbReference type="GO" id="GO:0005272">
    <property type="term" value="F:sodium channel activity"/>
    <property type="evidence" value="ECO:0007669"/>
    <property type="project" value="UniProtKB-KW"/>
</dbReference>
<evidence type="ECO:0000313" key="21">
    <source>
        <dbReference type="EnsemblMetazoa" id="HelroP98055"/>
    </source>
</evidence>
<dbReference type="PANTHER" id="PTHR45689">
    <property type="entry name" value="I[[H]] CHANNEL, ISOFORM E"/>
    <property type="match status" value="1"/>
</dbReference>
<evidence type="ECO:0000256" key="5">
    <source>
        <dbReference type="ARBA" id="ARBA00022475"/>
    </source>
</evidence>
<protein>
    <recommendedName>
        <fullName evidence="19">Cyclic nucleotide-binding domain-containing protein</fullName>
    </recommendedName>
</protein>
<dbReference type="GO" id="GO:0071805">
    <property type="term" value="P:potassium ion transmembrane transport"/>
    <property type="evidence" value="ECO:0000318"/>
    <property type="project" value="GO_Central"/>
</dbReference>
<dbReference type="InterPro" id="IPR000595">
    <property type="entry name" value="cNMP-bd_dom"/>
</dbReference>
<keyword evidence="22" id="KW-1185">Reference proteome</keyword>
<evidence type="ECO:0000256" key="17">
    <source>
        <dbReference type="ARBA" id="ARBA00036239"/>
    </source>
</evidence>
<accession>T1G9K3</accession>
<dbReference type="Pfam" id="PF00027">
    <property type="entry name" value="cNMP_binding"/>
    <property type="match status" value="1"/>
</dbReference>
<keyword evidence="7 18" id="KW-0812">Transmembrane</keyword>
<proteinExistence type="inferred from homology"/>
<dbReference type="RefSeq" id="XP_009013565.1">
    <property type="nucleotide sequence ID" value="XM_009015317.1"/>
</dbReference>
<dbReference type="PRINTS" id="PR01463">
    <property type="entry name" value="EAGCHANLFMLY"/>
</dbReference>
<dbReference type="OrthoDB" id="421226at2759"/>
<keyword evidence="16" id="KW-0407">Ion channel</keyword>
<evidence type="ECO:0000256" key="9">
    <source>
        <dbReference type="ARBA" id="ARBA00022989"/>
    </source>
</evidence>
<keyword evidence="15" id="KW-1071">Ligand-gated ion channel</keyword>
<keyword evidence="9 18" id="KW-1133">Transmembrane helix</keyword>
<dbReference type="InterPro" id="IPR018488">
    <property type="entry name" value="cNMP-bd_CS"/>
</dbReference>
<dbReference type="EMBL" id="AMQM01003297">
    <property type="status" value="NOT_ANNOTATED_CDS"/>
    <property type="molecule type" value="Genomic_DNA"/>
</dbReference>
<keyword evidence="5" id="KW-1003">Cell membrane</keyword>
<dbReference type="Pfam" id="PF00520">
    <property type="entry name" value="Ion_trans"/>
    <property type="match status" value="1"/>
</dbReference>
<dbReference type="GeneID" id="20217749"/>
<keyword evidence="6" id="KW-0116">cAMP-binding</keyword>
<dbReference type="GO" id="GO:0035725">
    <property type="term" value="P:sodium ion transmembrane transport"/>
    <property type="evidence" value="ECO:0000318"/>
    <property type="project" value="GO_Central"/>
</dbReference>
<dbReference type="GO" id="GO:0030552">
    <property type="term" value="F:cAMP binding"/>
    <property type="evidence" value="ECO:0007669"/>
    <property type="project" value="UniProtKB-KW"/>
</dbReference>
<evidence type="ECO:0000256" key="15">
    <source>
        <dbReference type="ARBA" id="ARBA00023286"/>
    </source>
</evidence>
<dbReference type="Proteomes" id="UP000015101">
    <property type="component" value="Unassembled WGS sequence"/>
</dbReference>
<organism evidence="21 22">
    <name type="scientific">Helobdella robusta</name>
    <name type="common">Californian leech</name>
    <dbReference type="NCBI Taxonomy" id="6412"/>
    <lineage>
        <taxon>Eukaryota</taxon>
        <taxon>Metazoa</taxon>
        <taxon>Spiralia</taxon>
        <taxon>Lophotrochozoa</taxon>
        <taxon>Annelida</taxon>
        <taxon>Clitellata</taxon>
        <taxon>Hirudinea</taxon>
        <taxon>Rhynchobdellida</taxon>
        <taxon>Glossiphoniidae</taxon>
        <taxon>Helobdella</taxon>
    </lineage>
</organism>
<evidence type="ECO:0000256" key="12">
    <source>
        <dbReference type="ARBA" id="ARBA00023136"/>
    </source>
</evidence>
<evidence type="ECO:0000256" key="18">
    <source>
        <dbReference type="SAM" id="Phobius"/>
    </source>
</evidence>
<dbReference type="SMART" id="SM00100">
    <property type="entry name" value="cNMP"/>
    <property type="match status" value="1"/>
</dbReference>
<dbReference type="eggNOG" id="KOG0498">
    <property type="taxonomic scope" value="Eukaryota"/>
</dbReference>
<evidence type="ECO:0000256" key="2">
    <source>
        <dbReference type="ARBA" id="ARBA00006305"/>
    </source>
</evidence>
<dbReference type="GO" id="GO:0003254">
    <property type="term" value="P:regulation of membrane depolarization"/>
    <property type="evidence" value="ECO:0000318"/>
    <property type="project" value="GO_Central"/>
</dbReference>